<evidence type="ECO:0000256" key="3">
    <source>
        <dbReference type="ARBA" id="ARBA00023136"/>
    </source>
</evidence>
<sequence>MWQRCQSSVLIGIPNYPTKGSTYLASTCLTEEGAEQPTKHIHLTQQHCGVCSSQIGTVAAVFTVQLLLAFFGMKAWAQKDLQHVEGVSGGVAYLIPRTQGSFYKVEWRFGRDLKIAIHENGEKVNYPNGPYKNRLKLFPNNTLRVDHLRKNDSNTYWVYMEDGAGTEHPEGIVLQVYDAVPKPTVNYVVEDSKPGSCKVTLNCSVALENVTYEWLPPERVTSNGGELSVSFNPLVEVYTCVVRNRVSMNRSQLIYKHPCSWEAESAAPTASIKTSLLVSLGCLLLLLLLTPP</sequence>
<comment type="subcellular location">
    <subcellularLocation>
        <location evidence="1">Membrane</location>
    </subcellularLocation>
</comment>
<organism evidence="6 7">
    <name type="scientific">Gallus gallus</name>
    <name type="common">Chicken</name>
    <dbReference type="NCBI Taxonomy" id="9031"/>
    <lineage>
        <taxon>Eukaryota</taxon>
        <taxon>Metazoa</taxon>
        <taxon>Chordata</taxon>
        <taxon>Craniata</taxon>
        <taxon>Vertebrata</taxon>
        <taxon>Euteleostomi</taxon>
        <taxon>Archelosauria</taxon>
        <taxon>Archosauria</taxon>
        <taxon>Dinosauria</taxon>
        <taxon>Saurischia</taxon>
        <taxon>Theropoda</taxon>
        <taxon>Coelurosauria</taxon>
        <taxon>Aves</taxon>
        <taxon>Neognathae</taxon>
        <taxon>Galloanserae</taxon>
        <taxon>Galliformes</taxon>
        <taxon>Phasianidae</taxon>
        <taxon>Phasianinae</taxon>
        <taxon>Gallus</taxon>
    </lineage>
</organism>
<reference evidence="6" key="1">
    <citation type="submission" date="2020-11" db="EMBL/GenBank/DDBJ databases">
        <title>Gallus gallus (Chicken) genome, bGalGal1, GRCg7b, maternal haplotype autosomes + Z &amp; W.</title>
        <authorList>
            <person name="Warren W."/>
            <person name="Formenti G."/>
            <person name="Fedrigo O."/>
            <person name="Haase B."/>
            <person name="Mountcastle J."/>
            <person name="Balacco J."/>
            <person name="Tracey A."/>
            <person name="Schneider V."/>
            <person name="Okimoto R."/>
            <person name="Cheng H."/>
            <person name="Hawken R."/>
            <person name="Howe K."/>
            <person name="Jarvis E.D."/>
        </authorList>
    </citation>
    <scope>NUCLEOTIDE SEQUENCE [LARGE SCALE GENOMIC DNA]</scope>
    <source>
        <strain evidence="6">Broiler</strain>
    </source>
</reference>
<dbReference type="GO" id="GO:0006955">
    <property type="term" value="P:immune response"/>
    <property type="evidence" value="ECO:0000318"/>
    <property type="project" value="GO_Central"/>
</dbReference>
<dbReference type="InterPro" id="IPR015631">
    <property type="entry name" value="CD2/SLAM_rcpt"/>
</dbReference>
<dbReference type="GO" id="GO:0042110">
    <property type="term" value="P:T cell activation"/>
    <property type="evidence" value="ECO:0000318"/>
    <property type="project" value="GO_Central"/>
</dbReference>
<evidence type="ECO:0000256" key="1">
    <source>
        <dbReference type="ARBA" id="ARBA00004370"/>
    </source>
</evidence>
<reference evidence="6" key="2">
    <citation type="submission" date="2025-08" db="UniProtKB">
        <authorList>
            <consortium name="Ensembl"/>
        </authorList>
    </citation>
    <scope>IDENTIFICATION</scope>
    <source>
        <strain evidence="6">broiler</strain>
    </source>
</reference>
<evidence type="ECO:0000313" key="6">
    <source>
        <dbReference type="Ensembl" id="ENSGALP00010040960.1"/>
    </source>
</evidence>
<dbReference type="PANTHER" id="PTHR12080">
    <property type="entry name" value="SIGNALING LYMPHOCYTIC ACTIVATION MOLECULE"/>
    <property type="match status" value="1"/>
</dbReference>
<accession>A0A8V1AH64</accession>
<feature type="domain" description="Ig-like" evidence="5">
    <location>
        <begin position="183"/>
        <end position="251"/>
    </location>
</feature>
<dbReference type="InterPro" id="IPR013783">
    <property type="entry name" value="Ig-like_fold"/>
</dbReference>
<dbReference type="SUPFAM" id="SSF48726">
    <property type="entry name" value="Immunoglobulin"/>
    <property type="match status" value="1"/>
</dbReference>
<keyword evidence="3" id="KW-0472">Membrane</keyword>
<dbReference type="Proteomes" id="UP000000539">
    <property type="component" value="Chromosome 25"/>
</dbReference>
<reference evidence="6" key="3">
    <citation type="submission" date="2025-09" db="UniProtKB">
        <authorList>
            <consortium name="Ensembl"/>
        </authorList>
    </citation>
    <scope>IDENTIFICATION</scope>
    <source>
        <strain evidence="6">broiler</strain>
    </source>
</reference>
<dbReference type="InterPro" id="IPR007110">
    <property type="entry name" value="Ig-like_dom"/>
</dbReference>
<evidence type="ECO:0000256" key="2">
    <source>
        <dbReference type="ARBA" id="ARBA00022729"/>
    </source>
</evidence>
<dbReference type="GeneTree" id="ENSGT01030000234540"/>
<keyword evidence="2" id="KW-0732">Signal</keyword>
<proteinExistence type="predicted"/>
<evidence type="ECO:0000259" key="5">
    <source>
        <dbReference type="PROSITE" id="PS50835"/>
    </source>
</evidence>
<keyword evidence="7" id="KW-1185">Reference proteome</keyword>
<dbReference type="PANTHER" id="PTHR12080:SF18">
    <property type="entry name" value="SLAM FAMILY MEMBER 9"/>
    <property type="match status" value="1"/>
</dbReference>
<dbReference type="GO" id="GO:0009897">
    <property type="term" value="C:external side of plasma membrane"/>
    <property type="evidence" value="ECO:0000318"/>
    <property type="project" value="GO_Central"/>
</dbReference>
<keyword evidence="4" id="KW-0325">Glycoprotein</keyword>
<dbReference type="PROSITE" id="PS50835">
    <property type="entry name" value="IG_LIKE"/>
    <property type="match status" value="1"/>
</dbReference>
<dbReference type="Ensembl" id="ENSGALT00010066973.1">
    <property type="protein sequence ID" value="ENSGALP00010040960.1"/>
    <property type="gene ID" value="ENSGALG00010027635.1"/>
</dbReference>
<evidence type="ECO:0000313" key="7">
    <source>
        <dbReference type="Proteomes" id="UP000000539"/>
    </source>
</evidence>
<dbReference type="InterPro" id="IPR036179">
    <property type="entry name" value="Ig-like_dom_sf"/>
</dbReference>
<evidence type="ECO:0000256" key="4">
    <source>
        <dbReference type="ARBA" id="ARBA00023180"/>
    </source>
</evidence>
<dbReference type="Gene3D" id="2.60.40.10">
    <property type="entry name" value="Immunoglobulins"/>
    <property type="match status" value="2"/>
</dbReference>
<dbReference type="OrthoDB" id="9835793at2759"/>
<gene>
    <name evidence="6" type="primary">CD48</name>
</gene>
<protein>
    <submittedName>
        <fullName evidence="6">CD48 molecule</fullName>
    </submittedName>
</protein>
<dbReference type="GlyGen" id="A0A8V1AH64">
    <property type="glycosylation" value="1 site"/>
</dbReference>
<name>A0A8V1AH64_CHICK</name>
<dbReference type="AlphaFoldDB" id="A0A8V1AH64"/>